<name>A0A235BYA1_UNCW3</name>
<keyword evidence="9" id="KW-0460">Magnesium</keyword>
<dbReference type="GO" id="GO:0046872">
    <property type="term" value="F:metal ion binding"/>
    <property type="evidence" value="ECO:0007669"/>
    <property type="project" value="UniProtKB-KW"/>
</dbReference>
<proteinExistence type="inferred from homology"/>
<keyword evidence="8" id="KW-0067">ATP-binding</keyword>
<organism evidence="11 12">
    <name type="scientific">candidate division WOR-3 bacterium JGI_Cruoil_03_44_89</name>
    <dbReference type="NCBI Taxonomy" id="1973748"/>
    <lineage>
        <taxon>Bacteria</taxon>
        <taxon>Bacteria division WOR-3</taxon>
    </lineage>
</organism>
<comment type="caution">
    <text evidence="11">The sequence shown here is derived from an EMBL/GenBank/DDBJ whole genome shotgun (WGS) entry which is preliminary data.</text>
</comment>
<protein>
    <recommendedName>
        <fullName evidence="3">tRNA threonylcarbamoyladenosine biosynthesis protein TsaE</fullName>
    </recommendedName>
    <alternativeName>
        <fullName evidence="10">t(6)A37 threonylcarbamoyladenosine biosynthesis protein TsaE</fullName>
    </alternativeName>
</protein>
<evidence type="ECO:0000313" key="11">
    <source>
        <dbReference type="EMBL" id="OYD17129.1"/>
    </source>
</evidence>
<evidence type="ECO:0000256" key="2">
    <source>
        <dbReference type="ARBA" id="ARBA00007599"/>
    </source>
</evidence>
<dbReference type="Proteomes" id="UP000215215">
    <property type="component" value="Unassembled WGS sequence"/>
</dbReference>
<dbReference type="GO" id="GO:0002949">
    <property type="term" value="P:tRNA threonylcarbamoyladenosine modification"/>
    <property type="evidence" value="ECO:0007669"/>
    <property type="project" value="InterPro"/>
</dbReference>
<keyword evidence="11" id="KW-0808">Transferase</keyword>
<comment type="subcellular location">
    <subcellularLocation>
        <location evidence="1">Cytoplasm</location>
    </subcellularLocation>
</comment>
<dbReference type="GO" id="GO:0005524">
    <property type="term" value="F:ATP binding"/>
    <property type="evidence" value="ECO:0007669"/>
    <property type="project" value="UniProtKB-KW"/>
</dbReference>
<sequence length="158" mass="17901">MLCAFVVKSTLSHSEEETRAFGREIGKSLSNGDIVALFGELGAGKTVLVKAICEGLGIVEGVKSPSFTIIREYILPKSRQAANKVYHIDLYRVADPSAIFVREVYEYLRERNAIYMIEWADRIEHILPPDTIKIYMKIIDETVREITINHLNHHPSIS</sequence>
<evidence type="ECO:0000256" key="7">
    <source>
        <dbReference type="ARBA" id="ARBA00022741"/>
    </source>
</evidence>
<comment type="similarity">
    <text evidence="2">Belongs to the TsaE family.</text>
</comment>
<dbReference type="Gene3D" id="3.40.50.300">
    <property type="entry name" value="P-loop containing nucleotide triphosphate hydrolases"/>
    <property type="match status" value="1"/>
</dbReference>
<dbReference type="PANTHER" id="PTHR33540:SF2">
    <property type="entry name" value="TRNA THREONYLCARBAMOYLADENOSINE BIOSYNTHESIS PROTEIN TSAE"/>
    <property type="match status" value="1"/>
</dbReference>
<keyword evidence="5" id="KW-0819">tRNA processing</keyword>
<evidence type="ECO:0000256" key="3">
    <source>
        <dbReference type="ARBA" id="ARBA00019010"/>
    </source>
</evidence>
<evidence type="ECO:0000256" key="6">
    <source>
        <dbReference type="ARBA" id="ARBA00022723"/>
    </source>
</evidence>
<dbReference type="InterPro" id="IPR027417">
    <property type="entry name" value="P-loop_NTPase"/>
</dbReference>
<keyword evidence="6" id="KW-0479">Metal-binding</keyword>
<evidence type="ECO:0000256" key="5">
    <source>
        <dbReference type="ARBA" id="ARBA00022694"/>
    </source>
</evidence>
<evidence type="ECO:0000313" key="12">
    <source>
        <dbReference type="Proteomes" id="UP000215215"/>
    </source>
</evidence>
<dbReference type="Pfam" id="PF02367">
    <property type="entry name" value="TsaE"/>
    <property type="match status" value="1"/>
</dbReference>
<evidence type="ECO:0000256" key="8">
    <source>
        <dbReference type="ARBA" id="ARBA00022840"/>
    </source>
</evidence>
<reference evidence="11 12" key="1">
    <citation type="submission" date="2017-07" db="EMBL/GenBank/DDBJ databases">
        <title>Recovery of genomes from metagenomes via a dereplication, aggregation, and scoring strategy.</title>
        <authorList>
            <person name="Sieber C.M."/>
            <person name="Probst A.J."/>
            <person name="Sharrar A."/>
            <person name="Thomas B.C."/>
            <person name="Hess M."/>
            <person name="Tringe S.G."/>
            <person name="Banfield J.F."/>
        </authorList>
    </citation>
    <scope>NUCLEOTIDE SEQUENCE [LARGE SCALE GENOMIC DNA]</scope>
    <source>
        <strain evidence="11">JGI_Cruoil_03_44_89</strain>
    </source>
</reference>
<keyword evidence="4" id="KW-0963">Cytoplasm</keyword>
<dbReference type="SUPFAM" id="SSF52540">
    <property type="entry name" value="P-loop containing nucleoside triphosphate hydrolases"/>
    <property type="match status" value="1"/>
</dbReference>
<dbReference type="PANTHER" id="PTHR33540">
    <property type="entry name" value="TRNA THREONYLCARBAMOYLADENOSINE BIOSYNTHESIS PROTEIN TSAE"/>
    <property type="match status" value="1"/>
</dbReference>
<dbReference type="AlphaFoldDB" id="A0A235BYA1"/>
<dbReference type="GO" id="GO:0016740">
    <property type="term" value="F:transferase activity"/>
    <property type="evidence" value="ECO:0007669"/>
    <property type="project" value="UniProtKB-KW"/>
</dbReference>
<evidence type="ECO:0000256" key="10">
    <source>
        <dbReference type="ARBA" id="ARBA00032441"/>
    </source>
</evidence>
<keyword evidence="7" id="KW-0547">Nucleotide-binding</keyword>
<accession>A0A235BYA1</accession>
<dbReference type="GO" id="GO:0005737">
    <property type="term" value="C:cytoplasm"/>
    <property type="evidence" value="ECO:0007669"/>
    <property type="project" value="UniProtKB-SubCell"/>
</dbReference>
<dbReference type="InterPro" id="IPR003442">
    <property type="entry name" value="T6A_TsaE"/>
</dbReference>
<gene>
    <name evidence="11" type="ORF">CH333_01830</name>
</gene>
<dbReference type="EMBL" id="NOZQ01000031">
    <property type="protein sequence ID" value="OYD17129.1"/>
    <property type="molecule type" value="Genomic_DNA"/>
</dbReference>
<dbReference type="NCBIfam" id="TIGR00150">
    <property type="entry name" value="T6A_YjeE"/>
    <property type="match status" value="1"/>
</dbReference>
<evidence type="ECO:0000256" key="9">
    <source>
        <dbReference type="ARBA" id="ARBA00022842"/>
    </source>
</evidence>
<evidence type="ECO:0000256" key="1">
    <source>
        <dbReference type="ARBA" id="ARBA00004496"/>
    </source>
</evidence>
<evidence type="ECO:0000256" key="4">
    <source>
        <dbReference type="ARBA" id="ARBA00022490"/>
    </source>
</evidence>